<dbReference type="InterPro" id="IPR051548">
    <property type="entry name" value="Grx-like_ET"/>
</dbReference>
<dbReference type="InterPro" id="IPR011911">
    <property type="entry name" value="GlrX_YruB"/>
</dbReference>
<reference evidence="3" key="1">
    <citation type="submission" date="2016-06" db="EMBL/GenBank/DDBJ databases">
        <authorList>
            <person name="Nascimento L."/>
            <person name="Pereira R.V."/>
            <person name="Martins L.F."/>
            <person name="Quaggio R.B."/>
            <person name="Silva A.M."/>
            <person name="Setubal J.C."/>
        </authorList>
    </citation>
    <scope>NUCLEOTIDE SEQUENCE [LARGE SCALE GENOMIC DNA]</scope>
</reference>
<evidence type="ECO:0000313" key="3">
    <source>
        <dbReference type="Proteomes" id="UP000196475"/>
    </source>
</evidence>
<dbReference type="SUPFAM" id="SSF52833">
    <property type="entry name" value="Thioredoxin-like"/>
    <property type="match status" value="1"/>
</dbReference>
<evidence type="ECO:0000259" key="1">
    <source>
        <dbReference type="Pfam" id="PF00462"/>
    </source>
</evidence>
<dbReference type="Proteomes" id="UP000196475">
    <property type="component" value="Unassembled WGS sequence"/>
</dbReference>
<evidence type="ECO:0000313" key="2">
    <source>
        <dbReference type="EMBL" id="OUM90822.1"/>
    </source>
</evidence>
<dbReference type="GO" id="GO:0045454">
    <property type="term" value="P:cell redox homeostasis"/>
    <property type="evidence" value="ECO:0007669"/>
    <property type="project" value="TreeGrafter"/>
</dbReference>
<feature type="domain" description="Glutaredoxin" evidence="1">
    <location>
        <begin position="2"/>
        <end position="61"/>
    </location>
</feature>
<organism evidence="2 3">
    <name type="scientific">Bacillus thermozeamaize</name>
    <dbReference type="NCBI Taxonomy" id="230954"/>
    <lineage>
        <taxon>Bacteria</taxon>
        <taxon>Bacillati</taxon>
        <taxon>Bacillota</taxon>
        <taxon>Bacilli</taxon>
        <taxon>Bacillales</taxon>
        <taxon>Bacillaceae</taxon>
        <taxon>Bacillus</taxon>
    </lineage>
</organism>
<dbReference type="Gene3D" id="3.40.30.10">
    <property type="entry name" value="Glutaredoxin"/>
    <property type="match status" value="1"/>
</dbReference>
<sequence length="78" mass="8554">MVVVYTTSSCGWCRLAKQYLDQKGVSYEEVDIAQNPARMAELVFKSSQTGVPVIDVNGTIVVGYNPSALERALEQISQ</sequence>
<name>A0A1Y3PU10_9BACI</name>
<protein>
    <submittedName>
        <fullName evidence="2">NrdH-redoxin</fullName>
    </submittedName>
</protein>
<proteinExistence type="predicted"/>
<dbReference type="InterPro" id="IPR002109">
    <property type="entry name" value="Glutaredoxin"/>
</dbReference>
<gene>
    <name evidence="2" type="ORF">BAA01_07550</name>
</gene>
<dbReference type="AlphaFoldDB" id="A0A1Y3PU10"/>
<dbReference type="NCBIfam" id="TIGR02196">
    <property type="entry name" value="GlrX_YruB"/>
    <property type="match status" value="1"/>
</dbReference>
<accession>A0A1Y3PU10</accession>
<dbReference type="GO" id="GO:0009055">
    <property type="term" value="F:electron transfer activity"/>
    <property type="evidence" value="ECO:0007669"/>
    <property type="project" value="TreeGrafter"/>
</dbReference>
<dbReference type="EMBL" id="LZRT01000010">
    <property type="protein sequence ID" value="OUM90822.1"/>
    <property type="molecule type" value="Genomic_DNA"/>
</dbReference>
<dbReference type="Pfam" id="PF00462">
    <property type="entry name" value="Glutaredoxin"/>
    <property type="match status" value="1"/>
</dbReference>
<dbReference type="CDD" id="cd02976">
    <property type="entry name" value="NrdH"/>
    <property type="match status" value="1"/>
</dbReference>
<dbReference type="InterPro" id="IPR036249">
    <property type="entry name" value="Thioredoxin-like_sf"/>
</dbReference>
<comment type="caution">
    <text evidence="2">The sequence shown here is derived from an EMBL/GenBank/DDBJ whole genome shotgun (WGS) entry which is preliminary data.</text>
</comment>
<dbReference type="PANTHER" id="PTHR34386:SF1">
    <property type="entry name" value="GLUTAREDOXIN-LIKE PROTEIN NRDH"/>
    <property type="match status" value="1"/>
</dbReference>
<dbReference type="PANTHER" id="PTHR34386">
    <property type="entry name" value="GLUTAREDOXIN"/>
    <property type="match status" value="1"/>
</dbReference>
<dbReference type="PROSITE" id="PS51354">
    <property type="entry name" value="GLUTAREDOXIN_2"/>
    <property type="match status" value="1"/>
</dbReference>